<dbReference type="Gene3D" id="1.10.1760.20">
    <property type="match status" value="1"/>
</dbReference>
<dbReference type="RefSeq" id="WP_057810098.1">
    <property type="nucleotide sequence ID" value="NZ_BJUD01000002.1"/>
</dbReference>
<dbReference type="GO" id="GO:0016020">
    <property type="term" value="C:membrane"/>
    <property type="evidence" value="ECO:0007669"/>
    <property type="project" value="InterPro"/>
</dbReference>
<feature type="transmembrane region" description="Helical" evidence="3">
    <location>
        <begin position="77"/>
        <end position="96"/>
    </location>
</feature>
<keyword evidence="1 3" id="KW-0812">Transmembrane</keyword>
<dbReference type="EMBL" id="BJUD01000002">
    <property type="protein sequence ID" value="GEK27831.1"/>
    <property type="molecule type" value="Genomic_DNA"/>
</dbReference>
<organism evidence="4 5">
    <name type="scientific">Furfurilactobacillus siliginis</name>
    <dbReference type="NCBI Taxonomy" id="348151"/>
    <lineage>
        <taxon>Bacteria</taxon>
        <taxon>Bacillati</taxon>
        <taxon>Bacillota</taxon>
        <taxon>Bacilli</taxon>
        <taxon>Lactobacillales</taxon>
        <taxon>Lactobacillaceae</taxon>
        <taxon>Furfurilactobacillus</taxon>
    </lineage>
</organism>
<comment type="caution">
    <text evidence="4">The sequence shown here is derived from an EMBL/GenBank/DDBJ whole genome shotgun (WGS) entry which is preliminary data.</text>
</comment>
<dbReference type="PANTHER" id="PTHR37815">
    <property type="entry name" value="UPF0397 PROTEIN BC_2624-RELATED"/>
    <property type="match status" value="1"/>
</dbReference>
<gene>
    <name evidence="4" type="ORF">LSI01_01420</name>
</gene>
<feature type="transmembrane region" description="Helical" evidence="3">
    <location>
        <begin position="48"/>
        <end position="71"/>
    </location>
</feature>
<proteinExistence type="predicted"/>
<feature type="transmembrane region" description="Helical" evidence="3">
    <location>
        <begin position="108"/>
        <end position="125"/>
    </location>
</feature>
<dbReference type="PANTHER" id="PTHR37815:SF3">
    <property type="entry name" value="UPF0397 PROTEIN SPR0429"/>
    <property type="match status" value="1"/>
</dbReference>
<evidence type="ECO:0000313" key="4">
    <source>
        <dbReference type="EMBL" id="GEK27831.1"/>
    </source>
</evidence>
<evidence type="ECO:0000256" key="2">
    <source>
        <dbReference type="ARBA" id="ARBA00022989"/>
    </source>
</evidence>
<evidence type="ECO:0000256" key="3">
    <source>
        <dbReference type="SAM" id="Phobius"/>
    </source>
</evidence>
<dbReference type="InterPro" id="IPR009825">
    <property type="entry name" value="ECF_substrate-spec-like"/>
</dbReference>
<feature type="transmembrane region" description="Helical" evidence="3">
    <location>
        <begin position="12"/>
        <end position="36"/>
    </location>
</feature>
<feature type="transmembrane region" description="Helical" evidence="3">
    <location>
        <begin position="131"/>
        <end position="155"/>
    </location>
</feature>
<accession>A0A510VP70</accession>
<dbReference type="OrthoDB" id="411368at2"/>
<sequence length="168" mass="18135">MRKANDSFSLRRILIAAMMIATTVVVSRLLIIPVPLTHGNINLSDAGILVAALLLGPWLGGSVGALTGFLLDLLSGYGQYMMFSLIIHGLEGVIAGQVKNTKNKWTRFYVLLLSICVMVIGYFIVDKLFYGFYASLVGIGGNFIQGIVGMVIALISTPQIKGKLRSDL</sequence>
<evidence type="ECO:0000313" key="5">
    <source>
        <dbReference type="Proteomes" id="UP000321429"/>
    </source>
</evidence>
<dbReference type="Proteomes" id="UP000321429">
    <property type="component" value="Unassembled WGS sequence"/>
</dbReference>
<evidence type="ECO:0000256" key="1">
    <source>
        <dbReference type="ARBA" id="ARBA00022692"/>
    </source>
</evidence>
<dbReference type="Pfam" id="PF07155">
    <property type="entry name" value="ECF-ribofla_trS"/>
    <property type="match status" value="1"/>
</dbReference>
<dbReference type="AlphaFoldDB" id="A0A510VP70"/>
<name>A0A510VP70_9LACO</name>
<protein>
    <submittedName>
        <fullName evidence="4">Membrane protein</fullName>
    </submittedName>
</protein>
<keyword evidence="2 3" id="KW-1133">Transmembrane helix</keyword>
<reference evidence="4 5" key="1">
    <citation type="submission" date="2019-07" db="EMBL/GenBank/DDBJ databases">
        <title>Whole genome shotgun sequence of Lactobacillus siliginis NBRC 101315.</title>
        <authorList>
            <person name="Hosoyama A."/>
            <person name="Uohara A."/>
            <person name="Ohji S."/>
            <person name="Ichikawa N."/>
        </authorList>
    </citation>
    <scope>NUCLEOTIDE SEQUENCE [LARGE SCALE GENOMIC DNA]</scope>
    <source>
        <strain evidence="4 5">NBRC 101315</strain>
    </source>
</reference>
<keyword evidence="3" id="KW-0472">Membrane</keyword>